<dbReference type="InterPro" id="IPR037294">
    <property type="entry name" value="ABC_BtuC-like"/>
</dbReference>
<proteinExistence type="inferred from homology"/>
<sequence>MTQNQIALADIIGRNVVEPDGIPAGIIVALIGAPYFMYLLLKNKRSRDCLT</sequence>
<dbReference type="GO" id="GO:0022857">
    <property type="term" value="F:transmembrane transporter activity"/>
    <property type="evidence" value="ECO:0007669"/>
    <property type="project" value="InterPro"/>
</dbReference>
<dbReference type="EMBL" id="CP026095">
    <property type="protein sequence ID" value="AZV45588.1"/>
    <property type="molecule type" value="Genomic_DNA"/>
</dbReference>
<evidence type="ECO:0000256" key="8">
    <source>
        <dbReference type="SAM" id="Phobius"/>
    </source>
</evidence>
<dbReference type="Gene3D" id="1.10.3470.10">
    <property type="entry name" value="ABC transporter involved in vitamin B12 uptake, BtuC"/>
    <property type="match status" value="1"/>
</dbReference>
<feature type="transmembrane region" description="Helical" evidence="8">
    <location>
        <begin position="22"/>
        <end position="41"/>
    </location>
</feature>
<dbReference type="KEGG" id="pasa:BAOM_5059"/>
<dbReference type="AlphaFoldDB" id="A0A3T0KZ71"/>
<dbReference type="SUPFAM" id="SSF81345">
    <property type="entry name" value="ABC transporter involved in vitamin B12 uptake, BtuC"/>
    <property type="match status" value="1"/>
</dbReference>
<evidence type="ECO:0000256" key="2">
    <source>
        <dbReference type="ARBA" id="ARBA00007935"/>
    </source>
</evidence>
<protein>
    <submittedName>
        <fullName evidence="9">Iron ABC transporter permease</fullName>
    </submittedName>
</protein>
<dbReference type="GO" id="GO:0005886">
    <property type="term" value="C:plasma membrane"/>
    <property type="evidence" value="ECO:0007669"/>
    <property type="project" value="UniProtKB-SubCell"/>
</dbReference>
<comment type="similarity">
    <text evidence="2">Belongs to the binding-protein-dependent transport system permease family. FecCD subfamily.</text>
</comment>
<keyword evidence="4" id="KW-1003">Cell membrane</keyword>
<keyword evidence="3" id="KW-0813">Transport</keyword>
<evidence type="ECO:0000313" key="9">
    <source>
        <dbReference type="EMBL" id="AZV45588.1"/>
    </source>
</evidence>
<dbReference type="Proteomes" id="UP000283095">
    <property type="component" value="Chromosome"/>
</dbReference>
<evidence type="ECO:0000256" key="5">
    <source>
        <dbReference type="ARBA" id="ARBA00022692"/>
    </source>
</evidence>
<keyword evidence="7 8" id="KW-0472">Membrane</keyword>
<evidence type="ECO:0000256" key="6">
    <source>
        <dbReference type="ARBA" id="ARBA00022989"/>
    </source>
</evidence>
<keyword evidence="5 8" id="KW-0812">Transmembrane</keyword>
<reference evidence="9 10" key="1">
    <citation type="submission" date="2018-01" db="EMBL/GenBank/DDBJ databases">
        <title>Bacillus asahii Genome sequencing and assembly.</title>
        <authorList>
            <person name="Jiang H."/>
            <person name="Feng Y."/>
            <person name="Zhao F."/>
            <person name="Lin X."/>
        </authorList>
    </citation>
    <scope>NUCLEOTIDE SEQUENCE [LARGE SCALE GENOMIC DNA]</scope>
    <source>
        <strain evidence="9 10">OM18</strain>
    </source>
</reference>
<evidence type="ECO:0000256" key="7">
    <source>
        <dbReference type="ARBA" id="ARBA00023136"/>
    </source>
</evidence>
<gene>
    <name evidence="9" type="ORF">BAOM_5059</name>
</gene>
<accession>A0A3T0KZ71</accession>
<evidence type="ECO:0000256" key="4">
    <source>
        <dbReference type="ARBA" id="ARBA00022475"/>
    </source>
</evidence>
<name>A0A3T0KZ71_9BACI</name>
<keyword evidence="6 8" id="KW-1133">Transmembrane helix</keyword>
<dbReference type="Pfam" id="PF01032">
    <property type="entry name" value="FecCD"/>
    <property type="match status" value="1"/>
</dbReference>
<organism evidence="9 10">
    <name type="scientific">Peribacillus asahii</name>
    <dbReference type="NCBI Taxonomy" id="228899"/>
    <lineage>
        <taxon>Bacteria</taxon>
        <taxon>Bacillati</taxon>
        <taxon>Bacillota</taxon>
        <taxon>Bacilli</taxon>
        <taxon>Bacillales</taxon>
        <taxon>Bacillaceae</taxon>
        <taxon>Peribacillus</taxon>
    </lineage>
</organism>
<dbReference type="InterPro" id="IPR000522">
    <property type="entry name" value="ABC_transptr_permease_BtuC"/>
</dbReference>
<comment type="subcellular location">
    <subcellularLocation>
        <location evidence="1">Cell membrane</location>
        <topology evidence="1">Multi-pass membrane protein</topology>
    </subcellularLocation>
</comment>
<evidence type="ECO:0000256" key="3">
    <source>
        <dbReference type="ARBA" id="ARBA00022448"/>
    </source>
</evidence>
<evidence type="ECO:0000313" key="10">
    <source>
        <dbReference type="Proteomes" id="UP000283095"/>
    </source>
</evidence>
<evidence type="ECO:0000256" key="1">
    <source>
        <dbReference type="ARBA" id="ARBA00004651"/>
    </source>
</evidence>